<evidence type="ECO:0000313" key="1">
    <source>
        <dbReference type="EMBL" id="SNZ11464.1"/>
    </source>
</evidence>
<protein>
    <submittedName>
        <fullName evidence="1">Uncharacterized protein</fullName>
    </submittedName>
</protein>
<dbReference type="RefSeq" id="WP_097001209.1">
    <property type="nucleotide sequence ID" value="NZ_OBEI01000014.1"/>
</dbReference>
<organism evidence="1 2">
    <name type="scientific">Persephonella hydrogeniphila</name>
    <dbReference type="NCBI Taxonomy" id="198703"/>
    <lineage>
        <taxon>Bacteria</taxon>
        <taxon>Pseudomonadati</taxon>
        <taxon>Aquificota</taxon>
        <taxon>Aquificia</taxon>
        <taxon>Aquificales</taxon>
        <taxon>Hydrogenothermaceae</taxon>
        <taxon>Persephonella</taxon>
    </lineage>
</organism>
<dbReference type="EMBL" id="OBEI01000014">
    <property type="protein sequence ID" value="SNZ11464.1"/>
    <property type="molecule type" value="Genomic_DNA"/>
</dbReference>
<dbReference type="Proteomes" id="UP000219036">
    <property type="component" value="Unassembled WGS sequence"/>
</dbReference>
<name>A0A285NPL1_9AQUI</name>
<dbReference type="AlphaFoldDB" id="A0A285NPL1"/>
<dbReference type="SUPFAM" id="SSF52833">
    <property type="entry name" value="Thioredoxin-like"/>
    <property type="match status" value="1"/>
</dbReference>
<sequence length="149" mass="17584">MKKVILGLFTVIFLSIPTLAQEKLMVVYLYEKGSKHYQIVNDKILKDKYLAKRINKSFNFYRIELGTEPSQRFINRYGLENTEGVFFIDPSTGKVLYKLTDFSKPCRCANLINYFSRNLHKKGIDPDRYLEMAEKLGAYQRKVEKDYLF</sequence>
<reference evidence="2" key="1">
    <citation type="submission" date="2017-09" db="EMBL/GenBank/DDBJ databases">
        <authorList>
            <person name="Varghese N."/>
            <person name="Submissions S."/>
        </authorList>
    </citation>
    <scope>NUCLEOTIDE SEQUENCE [LARGE SCALE GENOMIC DNA]</scope>
    <source>
        <strain evidence="2">DSM 15103</strain>
    </source>
</reference>
<gene>
    <name evidence="1" type="ORF">SAMN06265182_2070</name>
</gene>
<dbReference type="InterPro" id="IPR036249">
    <property type="entry name" value="Thioredoxin-like_sf"/>
</dbReference>
<accession>A0A285NPL1</accession>
<proteinExistence type="predicted"/>
<dbReference type="Gene3D" id="3.40.30.10">
    <property type="entry name" value="Glutaredoxin"/>
    <property type="match status" value="1"/>
</dbReference>
<dbReference type="OrthoDB" id="14738at2"/>
<keyword evidence="2" id="KW-1185">Reference proteome</keyword>
<evidence type="ECO:0000313" key="2">
    <source>
        <dbReference type="Proteomes" id="UP000219036"/>
    </source>
</evidence>